<evidence type="ECO:0000313" key="3">
    <source>
        <dbReference type="Proteomes" id="UP000070089"/>
    </source>
</evidence>
<feature type="compositionally biased region" description="Polar residues" evidence="1">
    <location>
        <begin position="38"/>
        <end position="58"/>
    </location>
</feature>
<dbReference type="VEuPathDB" id="GiardiaDB:QR46_2226"/>
<evidence type="ECO:0000256" key="1">
    <source>
        <dbReference type="SAM" id="MobiDB-lite"/>
    </source>
</evidence>
<feature type="region of interest" description="Disordered" evidence="1">
    <location>
        <begin position="92"/>
        <end position="135"/>
    </location>
</feature>
<evidence type="ECO:0000313" key="2">
    <source>
        <dbReference type="EMBL" id="KWX13775.1"/>
    </source>
</evidence>
<sequence length="384" mass="42506">MEGADILLSQQTSLKEDVETSAQLYKPWEYLRRAQTLQPSAQETTWRQRGPYNLTSENPGDRTPSSKHDRLVTSPHKICGADGVMLPVLHHPPSVKEGVAGRPKKRSSSLATIRSTGASTSYSPADPHTSKRAPYQNLNPIRYRLFLDQLSSRKKTTNVPDPSLLLSPSETSLLSTDKQRLPATKPWIGFRYNLKRSDPVVFSPVLVVNSELLDSDGASSLADSHRYKMFTQSGSKTMAASAPALQTPSLNYSHILTKADESLLCGYNTMHACRKMLEQSFSKRSSSTITHRSLSNGPTDTEQIESVTNSPYDSVLLEFADDVIPFAESSNPTPHQRALIKAQDQRIQRLAETQPNTLIEADPPSFASYYVRSRRGSTGINQMG</sequence>
<reference evidence="2 3" key="1">
    <citation type="journal article" date="2015" name="Mol. Biochem. Parasitol.">
        <title>Identification of polymorphic genes for use in assemblage B genotyping assays through comparative genomics of multiple assemblage B Giardia duodenalis isolates.</title>
        <authorList>
            <person name="Wielinga C."/>
            <person name="Thompson R.C."/>
            <person name="Monis P."/>
            <person name="Ryan U."/>
        </authorList>
    </citation>
    <scope>NUCLEOTIDE SEQUENCE [LARGE SCALE GENOMIC DNA]</scope>
    <source>
        <strain evidence="2 3">BAH15c1</strain>
    </source>
</reference>
<dbReference type="EMBL" id="JXTI01000056">
    <property type="protein sequence ID" value="KWX13775.1"/>
    <property type="molecule type" value="Genomic_DNA"/>
</dbReference>
<proteinExistence type="predicted"/>
<comment type="caution">
    <text evidence="2">The sequence shown here is derived from an EMBL/GenBank/DDBJ whole genome shotgun (WGS) entry which is preliminary data.</text>
</comment>
<dbReference type="AlphaFoldDB" id="A0A132NUQ2"/>
<feature type="region of interest" description="Disordered" evidence="1">
    <location>
        <begin position="38"/>
        <end position="73"/>
    </location>
</feature>
<feature type="region of interest" description="Disordered" evidence="1">
    <location>
        <begin position="284"/>
        <end position="306"/>
    </location>
</feature>
<organism evidence="2 3">
    <name type="scientific">Giardia duodenalis assemblage B</name>
    <dbReference type="NCBI Taxonomy" id="1394984"/>
    <lineage>
        <taxon>Eukaryota</taxon>
        <taxon>Metamonada</taxon>
        <taxon>Diplomonadida</taxon>
        <taxon>Hexamitidae</taxon>
        <taxon>Giardiinae</taxon>
        <taxon>Giardia</taxon>
    </lineage>
</organism>
<feature type="compositionally biased region" description="Polar residues" evidence="1">
    <location>
        <begin position="108"/>
        <end position="123"/>
    </location>
</feature>
<dbReference type="OrthoDB" id="10256059at2759"/>
<protein>
    <submittedName>
        <fullName evidence="2">Uncharacterized protein</fullName>
    </submittedName>
</protein>
<gene>
    <name evidence="2" type="ORF">QR46_2226</name>
</gene>
<name>A0A132NUQ2_GIAIN</name>
<dbReference type="Proteomes" id="UP000070089">
    <property type="component" value="Unassembled WGS sequence"/>
</dbReference>
<accession>A0A132NUQ2</accession>